<dbReference type="Pfam" id="PF05504">
    <property type="entry name" value="Spore_GerAC"/>
    <property type="match status" value="1"/>
</dbReference>
<dbReference type="EMBL" id="AEDD01000002">
    <property type="protein sequence ID" value="EFM12457.1"/>
    <property type="molecule type" value="Genomic_DNA"/>
</dbReference>
<sequence length="364" mass="40737">MKRIIAALIICLLLTGCWDQLQLKKLLFVDVVGIDYEGDSNQLDVHYVVSSLRNAHQGGGDPSNLYLHSTGSNLYDSVAKINKKMPGVLSVLETRLYLISAKFAKDQPLNHLNVTSQFLSNPLYAYLAVYDGDLSELLARKKIREQTISNYLVSLIDDEKKRGNIPSQKMLHYLLGGTEFINDFALNRFEPHENSVRLAGAALFRDGKYTGVNLNDDETLLANLMDGAPGKMQLFIGKAAANNYSILVQKARRDYDIIHDANGLREIDITLKLEVKFVEEGLEIHNRASQLAKLEAEIGADITAKASGVIATLQKVNCDYLQLGHEVAAFHPKLYQRISWREQYPKLKIKPVVKIKILNSGILE</sequence>
<dbReference type="RefSeq" id="WP_006037152.1">
    <property type="nucleotide sequence ID" value="NZ_AEDD01000002.1"/>
</dbReference>
<dbReference type="InterPro" id="IPR008844">
    <property type="entry name" value="Spore_GerAC-like"/>
</dbReference>
<keyword evidence="6" id="KW-0564">Palmitate</keyword>
<comment type="subcellular location">
    <subcellularLocation>
        <location evidence="1">Membrane</location>
        <topology evidence="1">Lipid-anchor</topology>
    </subcellularLocation>
</comment>
<evidence type="ECO:0000256" key="2">
    <source>
        <dbReference type="ARBA" id="ARBA00007886"/>
    </source>
</evidence>
<dbReference type="Gene3D" id="3.30.300.210">
    <property type="entry name" value="Nutrient germinant receptor protein C, domain 3"/>
    <property type="match status" value="1"/>
</dbReference>
<evidence type="ECO:0000313" key="10">
    <source>
        <dbReference type="EMBL" id="EFM12457.1"/>
    </source>
</evidence>
<proteinExistence type="inferred from homology"/>
<evidence type="ECO:0000259" key="9">
    <source>
        <dbReference type="Pfam" id="PF25198"/>
    </source>
</evidence>
<dbReference type="GO" id="GO:0016020">
    <property type="term" value="C:membrane"/>
    <property type="evidence" value="ECO:0007669"/>
    <property type="project" value="UniProtKB-SubCell"/>
</dbReference>
<keyword evidence="7" id="KW-0449">Lipoprotein</keyword>
<evidence type="ECO:0000256" key="4">
    <source>
        <dbReference type="ARBA" id="ARBA00022729"/>
    </source>
</evidence>
<dbReference type="GO" id="GO:0009847">
    <property type="term" value="P:spore germination"/>
    <property type="evidence" value="ECO:0007669"/>
    <property type="project" value="InterPro"/>
</dbReference>
<reference evidence="10 11" key="1">
    <citation type="submission" date="2010-07" db="EMBL/GenBank/DDBJ databases">
        <title>The draft genome of Paenibacillus curdlanolyticus YK9.</title>
        <authorList>
            <consortium name="US DOE Joint Genome Institute (JGI-PGF)"/>
            <person name="Lucas S."/>
            <person name="Copeland A."/>
            <person name="Lapidus A."/>
            <person name="Cheng J.-F."/>
            <person name="Bruce D."/>
            <person name="Goodwin L."/>
            <person name="Pitluck S."/>
            <person name="Land M.L."/>
            <person name="Hauser L."/>
            <person name="Chang Y.-J."/>
            <person name="Jeffries C."/>
            <person name="Anderson I.J."/>
            <person name="Johnson E."/>
            <person name="Loganathan U."/>
            <person name="Mulhopadhyay B."/>
            <person name="Kyrpides N."/>
            <person name="Woyke T.J."/>
        </authorList>
    </citation>
    <scope>NUCLEOTIDE SEQUENCE [LARGE SCALE GENOMIC DNA]</scope>
    <source>
        <strain evidence="10 11">YK9</strain>
    </source>
</reference>
<dbReference type="eggNOG" id="ENOG502ZB9S">
    <property type="taxonomic scope" value="Bacteria"/>
</dbReference>
<evidence type="ECO:0000256" key="1">
    <source>
        <dbReference type="ARBA" id="ARBA00004635"/>
    </source>
</evidence>
<dbReference type="STRING" id="717606.PaecuDRAFT_1137"/>
<dbReference type="OrthoDB" id="2370124at2"/>
<dbReference type="NCBIfam" id="TIGR02887">
    <property type="entry name" value="spore_ger_x_C"/>
    <property type="match status" value="1"/>
</dbReference>
<protein>
    <submittedName>
        <fullName evidence="10">Germination protein, Ger(X)C family</fullName>
    </submittedName>
</protein>
<dbReference type="InterPro" id="IPR057336">
    <property type="entry name" value="GerAC_N"/>
</dbReference>
<dbReference type="InterPro" id="IPR046953">
    <property type="entry name" value="Spore_GerAC-like_C"/>
</dbReference>
<gene>
    <name evidence="10" type="ORF">PaecuDRAFT_1137</name>
</gene>
<keyword evidence="3" id="KW-0309">Germination</keyword>
<organism evidence="10 11">
    <name type="scientific">Paenibacillus curdlanolyticus YK9</name>
    <dbReference type="NCBI Taxonomy" id="717606"/>
    <lineage>
        <taxon>Bacteria</taxon>
        <taxon>Bacillati</taxon>
        <taxon>Bacillota</taxon>
        <taxon>Bacilli</taxon>
        <taxon>Bacillales</taxon>
        <taxon>Paenibacillaceae</taxon>
        <taxon>Paenibacillus</taxon>
    </lineage>
</organism>
<evidence type="ECO:0000256" key="6">
    <source>
        <dbReference type="ARBA" id="ARBA00023139"/>
    </source>
</evidence>
<keyword evidence="4" id="KW-0732">Signal</keyword>
<name>E0I665_9BACL</name>
<dbReference type="PANTHER" id="PTHR35789">
    <property type="entry name" value="SPORE GERMINATION PROTEIN B3"/>
    <property type="match status" value="1"/>
</dbReference>
<keyword evidence="5" id="KW-0472">Membrane</keyword>
<dbReference type="PROSITE" id="PS51257">
    <property type="entry name" value="PROKAR_LIPOPROTEIN"/>
    <property type="match status" value="1"/>
</dbReference>
<keyword evidence="11" id="KW-1185">Reference proteome</keyword>
<dbReference type="AlphaFoldDB" id="E0I665"/>
<comment type="similarity">
    <text evidence="2">Belongs to the GerABKC lipoprotein family.</text>
</comment>
<evidence type="ECO:0000313" key="11">
    <source>
        <dbReference type="Proteomes" id="UP000005387"/>
    </source>
</evidence>
<dbReference type="Pfam" id="PF25198">
    <property type="entry name" value="Spore_GerAC_N"/>
    <property type="match status" value="1"/>
</dbReference>
<evidence type="ECO:0000259" key="8">
    <source>
        <dbReference type="Pfam" id="PF05504"/>
    </source>
</evidence>
<evidence type="ECO:0000256" key="7">
    <source>
        <dbReference type="ARBA" id="ARBA00023288"/>
    </source>
</evidence>
<dbReference type="PANTHER" id="PTHR35789:SF1">
    <property type="entry name" value="SPORE GERMINATION PROTEIN B3"/>
    <property type="match status" value="1"/>
</dbReference>
<evidence type="ECO:0000256" key="5">
    <source>
        <dbReference type="ARBA" id="ARBA00023136"/>
    </source>
</evidence>
<feature type="domain" description="Spore germination protein N-terminal" evidence="9">
    <location>
        <begin position="19"/>
        <end position="172"/>
    </location>
</feature>
<feature type="domain" description="Spore germination GerAC-like C-terminal" evidence="8">
    <location>
        <begin position="200"/>
        <end position="361"/>
    </location>
</feature>
<evidence type="ECO:0000256" key="3">
    <source>
        <dbReference type="ARBA" id="ARBA00022544"/>
    </source>
</evidence>
<dbReference type="InterPro" id="IPR038501">
    <property type="entry name" value="Spore_GerAC_C_sf"/>
</dbReference>
<dbReference type="Proteomes" id="UP000005387">
    <property type="component" value="Unassembled WGS sequence"/>
</dbReference>
<accession>E0I665</accession>